<dbReference type="Gene3D" id="3.75.10.10">
    <property type="entry name" value="L-arginine/glycine Amidinotransferase, Chain A"/>
    <property type="match status" value="1"/>
</dbReference>
<dbReference type="InterPro" id="IPR004303">
    <property type="entry name" value="PAD"/>
</dbReference>
<dbReference type="PANTHER" id="PTHR10837:SF8">
    <property type="entry name" value="PROTEIN-ARGININE DEIMINASE"/>
    <property type="match status" value="1"/>
</dbReference>
<evidence type="ECO:0000313" key="3">
    <source>
        <dbReference type="EMBL" id="KAK2590615.1"/>
    </source>
</evidence>
<sequence>MIRSSQTWRTAGRKVFQELRSNTVGAVQHPSDGDTIDSTGNLETVPPYSHNGKSYPAGRAIMGSADGRKPNMMAFLEAQETQAPISLDTSWLSAKHVDEFMQFLPVESSKRGWVMVVDDARAGLRILQDAQQGGHGGIIAASHAKSPGDPTEWRVNNTINGLLGATNFTDFQEACARNIDKNIDIMKQETGITDAEIIRVPALYQVYEDTVWTYSGDAKKQRRHAQVQVHHQKVKSLAGQQGEKAVDDITNRGGTQVLDVLQAGTPPRGSNNNKPADTTTAKSLSGRKTKTKTKTKGTGKKLAIALYPGTINSVVLANKQIIAPNPWGPVINGSDVLAAEVSKAYKRVNYTVKYMDDWFTHHTNIGEVHCGSNVIRELEAVKWW</sequence>
<reference evidence="3" key="1">
    <citation type="submission" date="2023-06" db="EMBL/GenBank/DDBJ databases">
        <title>Conoideocrella luteorostrata (Hypocreales: Clavicipitaceae), a potential biocontrol fungus for elongate hemlock scale in United States Christmas tree production areas.</title>
        <authorList>
            <person name="Barrett H."/>
            <person name="Lovett B."/>
            <person name="Macias A.M."/>
            <person name="Stajich J.E."/>
            <person name="Kasson M.T."/>
        </authorList>
    </citation>
    <scope>NUCLEOTIDE SEQUENCE</scope>
    <source>
        <strain evidence="3">ARSEF 14590</strain>
    </source>
</reference>
<dbReference type="Pfam" id="PF03068">
    <property type="entry name" value="PAD"/>
    <property type="match status" value="2"/>
</dbReference>
<feature type="compositionally biased region" description="Polar residues" evidence="1">
    <location>
        <begin position="268"/>
        <end position="283"/>
    </location>
</feature>
<feature type="region of interest" description="Disordered" evidence="1">
    <location>
        <begin position="262"/>
        <end position="296"/>
    </location>
</feature>
<accession>A0AAJ0CCL8</accession>
<dbReference type="GO" id="GO:0004668">
    <property type="term" value="F:protein-arginine deiminase activity"/>
    <property type="evidence" value="ECO:0007669"/>
    <property type="project" value="InterPro"/>
</dbReference>
<dbReference type="GO" id="GO:0005737">
    <property type="term" value="C:cytoplasm"/>
    <property type="evidence" value="ECO:0007669"/>
    <property type="project" value="InterPro"/>
</dbReference>
<evidence type="ECO:0000259" key="2">
    <source>
        <dbReference type="Pfam" id="PF03068"/>
    </source>
</evidence>
<organism evidence="3 4">
    <name type="scientific">Conoideocrella luteorostrata</name>
    <dbReference type="NCBI Taxonomy" id="1105319"/>
    <lineage>
        <taxon>Eukaryota</taxon>
        <taxon>Fungi</taxon>
        <taxon>Dikarya</taxon>
        <taxon>Ascomycota</taxon>
        <taxon>Pezizomycotina</taxon>
        <taxon>Sordariomycetes</taxon>
        <taxon>Hypocreomycetidae</taxon>
        <taxon>Hypocreales</taxon>
        <taxon>Clavicipitaceae</taxon>
        <taxon>Conoideocrella</taxon>
    </lineage>
</organism>
<dbReference type="AlphaFoldDB" id="A0AAJ0CCL8"/>
<evidence type="ECO:0000256" key="1">
    <source>
        <dbReference type="SAM" id="MobiDB-lite"/>
    </source>
</evidence>
<feature type="domain" description="Protein-arginine deiminase C-terminal" evidence="2">
    <location>
        <begin position="1"/>
        <end position="215"/>
    </location>
</feature>
<feature type="domain" description="Protein-arginine deiminase C-terminal" evidence="2">
    <location>
        <begin position="294"/>
        <end position="384"/>
    </location>
</feature>
<dbReference type="InterPro" id="IPR013530">
    <property type="entry name" value="PAD_C"/>
</dbReference>
<feature type="compositionally biased region" description="Basic residues" evidence="1">
    <location>
        <begin position="285"/>
        <end position="296"/>
    </location>
</feature>
<dbReference type="SUPFAM" id="SSF55909">
    <property type="entry name" value="Pentein"/>
    <property type="match status" value="1"/>
</dbReference>
<dbReference type="PANTHER" id="PTHR10837">
    <property type="entry name" value="PEPTIDYLARGININE DEIMINASE"/>
    <property type="match status" value="1"/>
</dbReference>
<proteinExistence type="predicted"/>
<dbReference type="EMBL" id="JASWJB010000416">
    <property type="protein sequence ID" value="KAK2590615.1"/>
    <property type="molecule type" value="Genomic_DNA"/>
</dbReference>
<gene>
    <name evidence="3" type="ORF">QQS21_011698</name>
</gene>
<comment type="caution">
    <text evidence="3">The sequence shown here is derived from an EMBL/GenBank/DDBJ whole genome shotgun (WGS) entry which is preliminary data.</text>
</comment>
<keyword evidence="4" id="KW-1185">Reference proteome</keyword>
<dbReference type="Proteomes" id="UP001251528">
    <property type="component" value="Unassembled WGS sequence"/>
</dbReference>
<name>A0AAJ0CCL8_9HYPO</name>
<evidence type="ECO:0000313" key="4">
    <source>
        <dbReference type="Proteomes" id="UP001251528"/>
    </source>
</evidence>
<feature type="region of interest" description="Disordered" evidence="1">
    <location>
        <begin position="25"/>
        <end position="56"/>
    </location>
</feature>
<dbReference type="GO" id="GO:0005509">
    <property type="term" value="F:calcium ion binding"/>
    <property type="evidence" value="ECO:0007669"/>
    <property type="project" value="InterPro"/>
</dbReference>
<protein>
    <recommendedName>
        <fullName evidence="2">Protein-arginine deiminase C-terminal domain-containing protein</fullName>
    </recommendedName>
</protein>